<dbReference type="InterPro" id="IPR010105">
    <property type="entry name" value="TonB_sidphr_rcpt"/>
</dbReference>
<dbReference type="GO" id="GO:0009279">
    <property type="term" value="C:cell outer membrane"/>
    <property type="evidence" value="ECO:0007669"/>
    <property type="project" value="UniProtKB-SubCell"/>
</dbReference>
<feature type="chain" id="PRO_5031490014" evidence="16">
    <location>
        <begin position="29"/>
        <end position="843"/>
    </location>
</feature>
<dbReference type="Gene3D" id="2.170.130.10">
    <property type="entry name" value="TonB-dependent receptor, plug domain"/>
    <property type="match status" value="1"/>
</dbReference>
<evidence type="ECO:0000256" key="7">
    <source>
        <dbReference type="ARBA" id="ARBA00022729"/>
    </source>
</evidence>
<dbReference type="GO" id="GO:0038023">
    <property type="term" value="F:signaling receptor activity"/>
    <property type="evidence" value="ECO:0007669"/>
    <property type="project" value="InterPro"/>
</dbReference>
<gene>
    <name evidence="18" type="primary">fhuA_6</name>
    <name evidence="18" type="ORF">GAK35_03677</name>
</gene>
<dbReference type="PROSITE" id="PS51257">
    <property type="entry name" value="PROKAR_LIPOPROTEIN"/>
    <property type="match status" value="1"/>
</dbReference>
<evidence type="ECO:0000313" key="19">
    <source>
        <dbReference type="Proteomes" id="UP000462435"/>
    </source>
</evidence>
<dbReference type="EMBL" id="WNDX01000153">
    <property type="protein sequence ID" value="KAF1039358.1"/>
    <property type="molecule type" value="Genomic_DNA"/>
</dbReference>
<evidence type="ECO:0000256" key="16">
    <source>
        <dbReference type="SAM" id="SignalP"/>
    </source>
</evidence>
<sequence>MRYSGAASVMASVLAACLMGLAQPHAVAGTHAAPAASTAFDFNIAGNRLEEVLVAIARAAGGIVLFDPALVAAQTSSGLHGRFTIEEALRTVLRGTALEPVANPDGSFGVRRIAADSAPAAADQPGTAEAPAASVGAPLPPVVSIGVDDADGANHGYTDIGFVAARSRSATRTDTPMSELPQSIQGVTSNLMESQQAQSVLDSLQSISSVAFGRGDGVDQAGTLYVRGFVAPVMKNGVADLVSLRNVTNGRVAGSRAITSLDVPIAAIDRVEVMGGADSIIVGGPMEPGGSVNVLTKRPQADRIRELTLDVSSNGHRRAAFDLGGALSDDQIWTYRAILSTTHDKRTFDGYDGARELYIAPSIGYKHRGTSFVAGFSHQVSRSPFGGYQNALLDEDGPGPDIRTSPWGRADDHSFSAKTEYFYSLEQELRPGWTFISKGQFTRQRYDSAGYGNCMSIDSDADLGVCFADQSSLKSYTLNLDNSVRVKFSTGEMQHTVLAGMSYGRTRLASYTDVDNFQALATTWPPSDLSLPAIATGKNLISDDDTIYYSNLYLQDQMKWRRWHVLMNVGYEQERNNFSSDPDMNGVVRDTSPPRNVPVYNIGVAYKLTDKATLYANTFRSFTPGSKLLDSTLNGGPPGINVAPPTTGKSAEVGLKLKLLDNRATFTAALYRATHTNVLQFVFPTTISPYTDYVLLPSAVSRGVEMNLTGRMARGWNLTASYSYISFQPAKSPGDDIQLSQFPRHRASLWSTYDMQSEALRGWGFGLGLTMRSGYTAFSDADTLVRIPGQTRTDASIYYKSRFGRTTLGIKNLFDRRLYSEFATYTIGVEPRRTVTLTNVIEF</sequence>
<dbReference type="NCBIfam" id="TIGR01783">
    <property type="entry name" value="TonB-siderophor"/>
    <property type="match status" value="1"/>
</dbReference>
<dbReference type="InterPro" id="IPR011662">
    <property type="entry name" value="Secretin/TonB_short_N"/>
</dbReference>
<keyword evidence="8" id="KW-0408">Iron</keyword>
<feature type="domain" description="Secretin/TonB short N-terminal" evidence="17">
    <location>
        <begin position="62"/>
        <end position="113"/>
    </location>
</feature>
<evidence type="ECO:0000256" key="3">
    <source>
        <dbReference type="ARBA" id="ARBA00022448"/>
    </source>
</evidence>
<dbReference type="AlphaFoldDB" id="A0A7V8FTU1"/>
<evidence type="ECO:0000313" key="18">
    <source>
        <dbReference type="EMBL" id="KAF1039358.1"/>
    </source>
</evidence>
<protein>
    <submittedName>
        <fullName evidence="18">Ferrichrome outer membrane transporter/phage receptor</fullName>
    </submittedName>
</protein>
<evidence type="ECO:0000256" key="6">
    <source>
        <dbReference type="ARBA" id="ARBA00022692"/>
    </source>
</evidence>
<feature type="signal peptide" evidence="16">
    <location>
        <begin position="1"/>
        <end position="28"/>
    </location>
</feature>
<evidence type="ECO:0000256" key="4">
    <source>
        <dbReference type="ARBA" id="ARBA00022452"/>
    </source>
</evidence>
<dbReference type="PANTHER" id="PTHR32552">
    <property type="entry name" value="FERRICHROME IRON RECEPTOR-RELATED"/>
    <property type="match status" value="1"/>
</dbReference>
<dbReference type="CDD" id="cd01347">
    <property type="entry name" value="ligand_gated_channel"/>
    <property type="match status" value="1"/>
</dbReference>
<keyword evidence="4 14" id="KW-1134">Transmembrane beta strand</keyword>
<evidence type="ECO:0000256" key="2">
    <source>
        <dbReference type="ARBA" id="ARBA00009810"/>
    </source>
</evidence>
<dbReference type="Pfam" id="PF00593">
    <property type="entry name" value="TonB_dep_Rec_b-barrel"/>
    <property type="match status" value="1"/>
</dbReference>
<evidence type="ECO:0000256" key="10">
    <source>
        <dbReference type="ARBA" id="ARBA00023077"/>
    </source>
</evidence>
<keyword evidence="3 14" id="KW-0813">Transport</keyword>
<dbReference type="Pfam" id="PF07715">
    <property type="entry name" value="Plug"/>
    <property type="match status" value="1"/>
</dbReference>
<dbReference type="InterPro" id="IPR000531">
    <property type="entry name" value="Beta-barrel_TonB"/>
</dbReference>
<dbReference type="SUPFAM" id="SSF56935">
    <property type="entry name" value="Porins"/>
    <property type="match status" value="1"/>
</dbReference>
<comment type="subcellular location">
    <subcellularLocation>
        <location evidence="1 14">Cell outer membrane</location>
        <topology evidence="1 14">Multi-pass membrane protein</topology>
    </subcellularLocation>
</comment>
<dbReference type="Gene3D" id="2.40.170.20">
    <property type="entry name" value="TonB-dependent receptor, beta-barrel domain"/>
    <property type="match status" value="1"/>
</dbReference>
<keyword evidence="7 16" id="KW-0732">Signal</keyword>
<reference evidence="19" key="1">
    <citation type="journal article" date="2020" name="MBio">
        <title>Horizontal gene transfer to a defensive symbiont with a reduced genome amongst a multipartite beetle microbiome.</title>
        <authorList>
            <person name="Waterworth S.C."/>
            <person name="Florez L.V."/>
            <person name="Rees E.R."/>
            <person name="Hertweck C."/>
            <person name="Kaltenpoth M."/>
            <person name="Kwan J.C."/>
        </authorList>
    </citation>
    <scope>NUCLEOTIDE SEQUENCE [LARGE SCALE GENOMIC DNA]</scope>
</reference>
<dbReference type="InterPro" id="IPR012910">
    <property type="entry name" value="Plug_dom"/>
</dbReference>
<evidence type="ECO:0000259" key="17">
    <source>
        <dbReference type="SMART" id="SM00965"/>
    </source>
</evidence>
<keyword evidence="11 14" id="KW-0472">Membrane</keyword>
<dbReference type="Proteomes" id="UP000462435">
    <property type="component" value="Unassembled WGS sequence"/>
</dbReference>
<evidence type="ECO:0000256" key="12">
    <source>
        <dbReference type="ARBA" id="ARBA00023170"/>
    </source>
</evidence>
<keyword evidence="5" id="KW-0410">Iron transport</keyword>
<keyword evidence="12 18" id="KW-0675">Receptor</keyword>
<dbReference type="InterPro" id="IPR037066">
    <property type="entry name" value="Plug_dom_sf"/>
</dbReference>
<evidence type="ECO:0000256" key="1">
    <source>
        <dbReference type="ARBA" id="ARBA00004571"/>
    </source>
</evidence>
<organism evidence="18 19">
    <name type="scientific">Herbaspirillum frisingense</name>
    <dbReference type="NCBI Taxonomy" id="92645"/>
    <lineage>
        <taxon>Bacteria</taxon>
        <taxon>Pseudomonadati</taxon>
        <taxon>Pseudomonadota</taxon>
        <taxon>Betaproteobacteria</taxon>
        <taxon>Burkholderiales</taxon>
        <taxon>Oxalobacteraceae</taxon>
        <taxon>Herbaspirillum</taxon>
    </lineage>
</organism>
<evidence type="ECO:0000256" key="13">
    <source>
        <dbReference type="ARBA" id="ARBA00023237"/>
    </source>
</evidence>
<keyword evidence="6 14" id="KW-0812">Transmembrane</keyword>
<proteinExistence type="inferred from homology"/>
<dbReference type="PROSITE" id="PS52016">
    <property type="entry name" value="TONB_DEPENDENT_REC_3"/>
    <property type="match status" value="1"/>
</dbReference>
<evidence type="ECO:0000256" key="8">
    <source>
        <dbReference type="ARBA" id="ARBA00023004"/>
    </source>
</evidence>
<dbReference type="GO" id="GO:0015891">
    <property type="term" value="P:siderophore transport"/>
    <property type="evidence" value="ECO:0007669"/>
    <property type="project" value="InterPro"/>
</dbReference>
<comment type="caution">
    <text evidence="18">The sequence shown here is derived from an EMBL/GenBank/DDBJ whole genome shotgun (WGS) entry which is preliminary data.</text>
</comment>
<evidence type="ECO:0000256" key="11">
    <source>
        <dbReference type="ARBA" id="ARBA00023136"/>
    </source>
</evidence>
<keyword evidence="13 14" id="KW-0998">Cell outer membrane</keyword>
<dbReference type="Gene3D" id="3.55.50.30">
    <property type="match status" value="1"/>
</dbReference>
<comment type="similarity">
    <text evidence="2 14 15">Belongs to the TonB-dependent receptor family.</text>
</comment>
<accession>A0A7V8FTU1</accession>
<evidence type="ECO:0000256" key="5">
    <source>
        <dbReference type="ARBA" id="ARBA00022496"/>
    </source>
</evidence>
<evidence type="ECO:0000256" key="14">
    <source>
        <dbReference type="PROSITE-ProRule" id="PRU01360"/>
    </source>
</evidence>
<dbReference type="GO" id="GO:0015344">
    <property type="term" value="F:siderophore uptake transmembrane transporter activity"/>
    <property type="evidence" value="ECO:0007669"/>
    <property type="project" value="TreeGrafter"/>
</dbReference>
<evidence type="ECO:0000256" key="9">
    <source>
        <dbReference type="ARBA" id="ARBA00023065"/>
    </source>
</evidence>
<dbReference type="InterPro" id="IPR036942">
    <property type="entry name" value="Beta-barrel_TonB_sf"/>
</dbReference>
<evidence type="ECO:0000256" key="15">
    <source>
        <dbReference type="RuleBase" id="RU003357"/>
    </source>
</evidence>
<keyword evidence="9" id="KW-0406">Ion transport</keyword>
<dbReference type="PANTHER" id="PTHR32552:SF68">
    <property type="entry name" value="FERRICHROME OUTER MEMBRANE TRANSPORTER_PHAGE RECEPTOR"/>
    <property type="match status" value="1"/>
</dbReference>
<dbReference type="InterPro" id="IPR039426">
    <property type="entry name" value="TonB-dep_rcpt-like"/>
</dbReference>
<keyword evidence="10 15" id="KW-0798">TonB box</keyword>
<name>A0A7V8FTU1_9BURK</name>
<dbReference type="SMART" id="SM00965">
    <property type="entry name" value="STN"/>
    <property type="match status" value="1"/>
</dbReference>